<dbReference type="Pfam" id="PF07727">
    <property type="entry name" value="RVT_2"/>
    <property type="match status" value="1"/>
</dbReference>
<feature type="region of interest" description="Disordered" evidence="2">
    <location>
        <begin position="719"/>
        <end position="760"/>
    </location>
</feature>
<organism evidence="4 5">
    <name type="scientific">Tanacetum coccineum</name>
    <dbReference type="NCBI Taxonomy" id="301880"/>
    <lineage>
        <taxon>Eukaryota</taxon>
        <taxon>Viridiplantae</taxon>
        <taxon>Streptophyta</taxon>
        <taxon>Embryophyta</taxon>
        <taxon>Tracheophyta</taxon>
        <taxon>Spermatophyta</taxon>
        <taxon>Magnoliopsida</taxon>
        <taxon>eudicotyledons</taxon>
        <taxon>Gunneridae</taxon>
        <taxon>Pentapetalae</taxon>
        <taxon>asterids</taxon>
        <taxon>campanulids</taxon>
        <taxon>Asterales</taxon>
        <taxon>Asteraceae</taxon>
        <taxon>Asteroideae</taxon>
        <taxon>Anthemideae</taxon>
        <taxon>Anthemidinae</taxon>
        <taxon>Tanacetum</taxon>
    </lineage>
</organism>
<feature type="compositionally biased region" description="Basic and acidic residues" evidence="2">
    <location>
        <begin position="975"/>
        <end position="991"/>
    </location>
</feature>
<dbReference type="Proteomes" id="UP001151760">
    <property type="component" value="Unassembled WGS sequence"/>
</dbReference>
<feature type="domain" description="Reverse transcriptase Ty1/copia-type" evidence="3">
    <location>
        <begin position="12"/>
        <end position="254"/>
    </location>
</feature>
<gene>
    <name evidence="4" type="ORF">Tco_0682781</name>
</gene>
<feature type="region of interest" description="Disordered" evidence="2">
    <location>
        <begin position="622"/>
        <end position="649"/>
    </location>
</feature>
<keyword evidence="5" id="KW-1185">Reference proteome</keyword>
<proteinExistence type="predicted"/>
<evidence type="ECO:0000259" key="3">
    <source>
        <dbReference type="Pfam" id="PF07727"/>
    </source>
</evidence>
<reference evidence="4" key="1">
    <citation type="journal article" date="2022" name="Int. J. Mol. Sci.">
        <title>Draft Genome of Tanacetum Coccineum: Genomic Comparison of Closely Related Tanacetum-Family Plants.</title>
        <authorList>
            <person name="Yamashiro T."/>
            <person name="Shiraishi A."/>
            <person name="Nakayama K."/>
            <person name="Satake H."/>
        </authorList>
    </citation>
    <scope>NUCLEOTIDE SEQUENCE</scope>
</reference>
<dbReference type="PANTHER" id="PTHR11439:SF495">
    <property type="entry name" value="REVERSE TRANSCRIPTASE, RNA-DEPENDENT DNA POLYMERASE-RELATED"/>
    <property type="match status" value="1"/>
</dbReference>
<evidence type="ECO:0000256" key="1">
    <source>
        <dbReference type="SAM" id="Coils"/>
    </source>
</evidence>
<comment type="caution">
    <text evidence="4">The sequence shown here is derived from an EMBL/GenBank/DDBJ whole genome shotgun (WGS) entry which is preliminary data.</text>
</comment>
<dbReference type="InterPro" id="IPR013103">
    <property type="entry name" value="RVT_2"/>
</dbReference>
<evidence type="ECO:0000256" key="2">
    <source>
        <dbReference type="SAM" id="MobiDB-lite"/>
    </source>
</evidence>
<dbReference type="InterPro" id="IPR043502">
    <property type="entry name" value="DNA/RNA_pol_sf"/>
</dbReference>
<evidence type="ECO:0000313" key="4">
    <source>
        <dbReference type="EMBL" id="GJS68216.1"/>
    </source>
</evidence>
<dbReference type="CDD" id="cd09272">
    <property type="entry name" value="RNase_HI_RT_Ty1"/>
    <property type="match status" value="1"/>
</dbReference>
<feature type="compositionally biased region" description="Low complexity" evidence="2">
    <location>
        <begin position="798"/>
        <end position="814"/>
    </location>
</feature>
<feature type="region of interest" description="Disordered" evidence="2">
    <location>
        <begin position="973"/>
        <end position="998"/>
    </location>
</feature>
<dbReference type="SUPFAM" id="SSF56672">
    <property type="entry name" value="DNA/RNA polymerases"/>
    <property type="match status" value="1"/>
</dbReference>
<feature type="region of interest" description="Disordered" evidence="2">
    <location>
        <begin position="798"/>
        <end position="819"/>
    </location>
</feature>
<name>A0ABQ4XSR4_9ASTR</name>
<reference evidence="4" key="2">
    <citation type="submission" date="2022-01" db="EMBL/GenBank/DDBJ databases">
        <authorList>
            <person name="Yamashiro T."/>
            <person name="Shiraishi A."/>
            <person name="Satake H."/>
            <person name="Nakayama K."/>
        </authorList>
    </citation>
    <scope>NUCLEOTIDE SEQUENCE</scope>
</reference>
<accession>A0ABQ4XSR4</accession>
<protein>
    <submittedName>
        <fullName evidence="4">Ribonuclease H-like domain-containing protein</fullName>
    </submittedName>
</protein>
<feature type="coiled-coil region" evidence="1">
    <location>
        <begin position="1015"/>
        <end position="1046"/>
    </location>
</feature>
<dbReference type="PANTHER" id="PTHR11439">
    <property type="entry name" value="GAG-POL-RELATED RETROTRANSPOSON"/>
    <property type="match status" value="1"/>
</dbReference>
<keyword evidence="1" id="KW-0175">Coiled coil</keyword>
<evidence type="ECO:0000313" key="5">
    <source>
        <dbReference type="Proteomes" id="UP001151760"/>
    </source>
</evidence>
<dbReference type="EMBL" id="BQNB010009774">
    <property type="protein sequence ID" value="GJS68216.1"/>
    <property type="molecule type" value="Genomic_DNA"/>
</dbReference>
<sequence>MQEELLQFKIKKVWTLVDLPYGKKAIGIKWVYRNKKYERGIVVRNKVRLVAQGYKQEEGINYDEVFAPVARIVAIRLFLAYASFMNFLVYQMDVKSSFLYDTIEEEVYVSQPLGFVDPKFLEKVYKVKKALYGLHQAPRAWYETLSTYLLDNGFHRGQIDKTLFIKRVKGDILLVQVYVDDIIFGSTRKSLCIDFEQIMHKRFQMSSMGELTFSLGLQVKQKDDGIFISQDKYVGEILNKFSFSSIRTASTPIETNKALAKDEEGEDVDVHLYRSMIGSLMYLTSSRPYIMFYVCACSRFQVQQKVSHMFAVKRNFRYLNGRPKLGLWYPKDSPFILEAFSDSDYAGASLDRKSTTRGCQFLGSRLISWQCKKQTVVANSTTEAEYIAASQCCGQVLWIQNQLLDYGYNFMQTKIHVDNESAICVVKNPVYHSKTKHIEIRHHFIRDSYEKRLIEMVKIHTDNNVADLLTKAFDVSRFNFLVASISIADLAFVQQHNIVSYLEKNDGNADFHQILDFLTSSSINFALTVSPTIYASYIEQFWNTTSLKTINSEKQIHAKVNGKAVVVSESSVRRDLHLNDEDGTACLTVNEIFENLKLMGYETPSDKLTFFKVATAIASQPPKDPNTYRITKRGRNTKEEGPGSGPWCQETIGGAPAQTRSGRVLKQPIEPPLSEGYTSRSEEGRMEHQFELMVNVLDFEKAKDAQAVEILRLKKRVKRLERQRKSGTSQPRRRKYGQVESSYDDLDEEDASKHGRKNDKTNLMLHESNFDRFDDEIVDTATIGVSTASAPVTTAGVSISTSEPITPPTTTTTTVFDDKDDSSRLVRSITTLQPLPSIDPKDKGKERIQKEKAAQEEVLMAAIYEEYDIIQASIDVDALFAAKLQQEDREQYTIEERAKFLAETIEAQRKFKADQRAAEIRSRPPTKTKLRNLMMTYLKNMGGYKHSQLKGKTYEEIQGLYEREQKFIHDFVPMDSEKEEKKSMEPESEGKKSKRLKRIAGSYAIQKSPKKPKVMKSVKNVTEEEAAEYEKEKEELRLSLKIISGDDSEVNYEPLSRRFPIVNWEYKLLGNVDAKDMYVYKLTRADGSSSYHGDMQAFLRRLDRQDLNDLYRLVQERFQDHPLEGHDLLLWGDLRMLFDPDEKDELWMNQLDWKLLKWKLHENCGVHTLFMDGTPMEINMLVEKKYPLIKELLEKMLNLQLEAEEESTMAFELIKFIKSMLEE</sequence>